<evidence type="ECO:0000256" key="3">
    <source>
        <dbReference type="PROSITE-ProRule" id="PRU00023"/>
    </source>
</evidence>
<feature type="repeat" description="ANK" evidence="3">
    <location>
        <begin position="910"/>
        <end position="943"/>
    </location>
</feature>
<keyword evidence="4" id="KW-0812">Transmembrane</keyword>
<evidence type="ECO:0000256" key="1">
    <source>
        <dbReference type="ARBA" id="ARBA00022737"/>
    </source>
</evidence>
<dbReference type="InterPro" id="IPR036770">
    <property type="entry name" value="Ankyrin_rpt-contain_sf"/>
</dbReference>
<sequence>MSLHPGWAPFRPSDPRSSRWRLLDSLSLRTALLLQALYHSVEVCKMWVVSNLNSQRQTQTVSDLKPGAISKRPKARGRLPPVVRLASSAELRLPRSRMKLRRLCACLSSHHDQSGLTLRNRCLASRLPEEVRNVAMAKALKALTLNRSRKAILFLLPRATDRQKPKRDPTEPSRAEPTLLVSCRPRLFGLGSGVSSTLGLAMRPCPWQYEPLNIEDPDDVAPQKDTKAWKRSKECFTTVLCLVDFVSDVLASQANAHSSHGLVKKLGYFGAALLLVSVIVNTCVVWRVCSDFAVWKRLTSKAPVASQCFRLLASTNPEVLLSFFALMLDGSFEDEQVLLAGRSVKKWGLLSQLFEDVPQFGVQAASLTISWINGWPVTMPVVLSVCFTLVMLFLKVITNSLVLVLRTDFQNATLERAAMGRAVAVCPRPDHALHLVLQAALASGNVVFLRFAGPIPLPDCPVTGQDLGIMTLLVSYLIGVFLVLALAYSFRERLWHCILQLELSALLMAIATVHPVSLLQIDPGLPKEAGCCWTGFLVLGPLLRCLAMASLAAWGVWRSDFPVPENACIALLVGNVLGILQLIIFLDEAKGEAHQEVKTFKDLEDLEREQQEEVNELLAQLHSCSRLRDLPDVLSCWEDLAVLRPLDRRIDVAYQLNEAFNKNKSFEARAAVIYSLDAAWEWKMYAEAKQIKEDQEEARQCLGIVEAARTGRAGAVRHFLGENPRLLEEKDASSRSDSLLHLAAREGHAATVEVLLEKGIEFEKNNEGNTALHLAVSGNHASTVRVLRDDLHISDALLLNEAGDGAVHLAACKGHWETIEALQLETHQIRLQLNRDGDRPLALAAWYGHDKIVELLISLGKDEDEEEEDELDHKDANRYTALHLAAQEGHNDVVKHLLKARASIRQRNDEGQEPLHLAAWCGRTETVNHLVFTAKADLSCRDEHRRCPLALAAWEGHSEVVKLLVDAQAEVNDQDKDGDTALHLAAMSGHNDVVKFLVDADVLRMKNEGGRCPLALAAWEGHCEVVKLLVDAQAEANDQDKDGDTALHLAAMSGHNDVVKLLVDRKAFLSVKNEEGSTPLDVAKDLNDDVRRMLQPP</sequence>
<keyword evidence="6" id="KW-1185">Reference proteome</keyword>
<feature type="repeat" description="ANK" evidence="3">
    <location>
        <begin position="836"/>
        <end position="868"/>
    </location>
</feature>
<dbReference type="InterPro" id="IPR002110">
    <property type="entry name" value="Ankyrin_rpt"/>
</dbReference>
<comment type="caution">
    <text evidence="5">The sequence shown here is derived from an EMBL/GenBank/DDBJ whole genome shotgun (WGS) entry which is preliminary data.</text>
</comment>
<dbReference type="Proteomes" id="UP001642484">
    <property type="component" value="Unassembled WGS sequence"/>
</dbReference>
<dbReference type="PRINTS" id="PR01415">
    <property type="entry name" value="ANKYRIN"/>
</dbReference>
<dbReference type="Gene3D" id="1.25.40.20">
    <property type="entry name" value="Ankyrin repeat-containing domain"/>
    <property type="match status" value="5"/>
</dbReference>
<keyword evidence="4" id="KW-0472">Membrane</keyword>
<name>A0ABP0M560_9DINO</name>
<evidence type="ECO:0000313" key="5">
    <source>
        <dbReference type="EMBL" id="CAK9046616.1"/>
    </source>
</evidence>
<feature type="transmembrane region" description="Helical" evidence="4">
    <location>
        <begin position="501"/>
        <end position="521"/>
    </location>
</feature>
<evidence type="ECO:0000256" key="4">
    <source>
        <dbReference type="SAM" id="Phobius"/>
    </source>
</evidence>
<dbReference type="EMBL" id="CAXAMN010015780">
    <property type="protein sequence ID" value="CAK9046616.1"/>
    <property type="molecule type" value="Genomic_DNA"/>
</dbReference>
<evidence type="ECO:0000313" key="6">
    <source>
        <dbReference type="Proteomes" id="UP001642484"/>
    </source>
</evidence>
<accession>A0ABP0M560</accession>
<dbReference type="Pfam" id="PF00023">
    <property type="entry name" value="Ank"/>
    <property type="match status" value="1"/>
</dbReference>
<feature type="repeat" description="ANK" evidence="3">
    <location>
        <begin position="877"/>
        <end position="909"/>
    </location>
</feature>
<feature type="repeat" description="ANK" evidence="3">
    <location>
        <begin position="977"/>
        <end position="999"/>
    </location>
</feature>
<dbReference type="PROSITE" id="PS50088">
    <property type="entry name" value="ANK_REPEAT"/>
    <property type="match status" value="9"/>
</dbReference>
<feature type="transmembrane region" description="Helical" evidence="4">
    <location>
        <begin position="569"/>
        <end position="586"/>
    </location>
</feature>
<keyword evidence="2 3" id="KW-0040">ANK repeat</keyword>
<feature type="transmembrane region" description="Helical" evidence="4">
    <location>
        <begin position="435"/>
        <end position="455"/>
    </location>
</feature>
<feature type="repeat" description="ANK" evidence="3">
    <location>
        <begin position="1009"/>
        <end position="1041"/>
    </location>
</feature>
<reference evidence="5 6" key="1">
    <citation type="submission" date="2024-02" db="EMBL/GenBank/DDBJ databases">
        <authorList>
            <person name="Chen Y."/>
            <person name="Shah S."/>
            <person name="Dougan E. K."/>
            <person name="Thang M."/>
            <person name="Chan C."/>
        </authorList>
    </citation>
    <scope>NUCLEOTIDE SEQUENCE [LARGE SCALE GENOMIC DNA]</scope>
</reference>
<feature type="repeat" description="ANK" evidence="3">
    <location>
        <begin position="767"/>
        <end position="787"/>
    </location>
</feature>
<gene>
    <name evidence="5" type="ORF">CCMP2556_LOCUS24213</name>
</gene>
<keyword evidence="1" id="KW-0677">Repeat</keyword>
<protein>
    <submittedName>
        <fullName evidence="5">Uncharacterized protein</fullName>
    </submittedName>
</protein>
<proteinExistence type="predicted"/>
<feature type="repeat" description="ANK" evidence="3">
    <location>
        <begin position="1042"/>
        <end position="1074"/>
    </location>
</feature>
<evidence type="ECO:0000256" key="2">
    <source>
        <dbReference type="ARBA" id="ARBA00023043"/>
    </source>
</evidence>
<dbReference type="Pfam" id="PF12796">
    <property type="entry name" value="Ank_2"/>
    <property type="match status" value="4"/>
</dbReference>
<feature type="repeat" description="ANK" evidence="3">
    <location>
        <begin position="735"/>
        <end position="767"/>
    </location>
</feature>
<dbReference type="PANTHER" id="PTHR24166">
    <property type="entry name" value="ROLLING PEBBLES, ISOFORM B"/>
    <property type="match status" value="1"/>
</dbReference>
<dbReference type="InterPro" id="IPR050889">
    <property type="entry name" value="Dendritic_Spine_Reg/Scaffold"/>
</dbReference>
<feature type="transmembrane region" description="Helical" evidence="4">
    <location>
        <begin position="467"/>
        <end position="489"/>
    </location>
</feature>
<feature type="transmembrane region" description="Helical" evidence="4">
    <location>
        <begin position="381"/>
        <end position="405"/>
    </location>
</feature>
<organism evidence="5 6">
    <name type="scientific">Durusdinium trenchii</name>
    <dbReference type="NCBI Taxonomy" id="1381693"/>
    <lineage>
        <taxon>Eukaryota</taxon>
        <taxon>Sar</taxon>
        <taxon>Alveolata</taxon>
        <taxon>Dinophyceae</taxon>
        <taxon>Suessiales</taxon>
        <taxon>Symbiodiniaceae</taxon>
        <taxon>Durusdinium</taxon>
    </lineage>
</organism>
<dbReference type="PROSITE" id="PS50297">
    <property type="entry name" value="ANK_REP_REGION"/>
    <property type="match status" value="8"/>
</dbReference>
<dbReference type="PANTHER" id="PTHR24166:SF48">
    <property type="entry name" value="PROTEIN VAPYRIN"/>
    <property type="match status" value="1"/>
</dbReference>
<dbReference type="SMART" id="SM00248">
    <property type="entry name" value="ANK"/>
    <property type="match status" value="10"/>
</dbReference>
<dbReference type="SUPFAM" id="SSF48403">
    <property type="entry name" value="Ankyrin repeat"/>
    <property type="match status" value="1"/>
</dbReference>
<keyword evidence="4" id="KW-1133">Transmembrane helix</keyword>
<feature type="transmembrane region" description="Helical" evidence="4">
    <location>
        <begin position="533"/>
        <end position="557"/>
    </location>
</feature>
<feature type="transmembrane region" description="Helical" evidence="4">
    <location>
        <begin position="309"/>
        <end position="328"/>
    </location>
</feature>
<feature type="transmembrane region" description="Helical" evidence="4">
    <location>
        <begin position="266"/>
        <end position="288"/>
    </location>
</feature>
<feature type="repeat" description="ANK" evidence="3">
    <location>
        <begin position="944"/>
        <end position="976"/>
    </location>
</feature>